<dbReference type="InterPro" id="IPR009057">
    <property type="entry name" value="Homeodomain-like_sf"/>
</dbReference>
<evidence type="ECO:0000313" key="5">
    <source>
        <dbReference type="Proteomes" id="UP000675409"/>
    </source>
</evidence>
<gene>
    <name evidence="4" type="ORF">HGK34_02005</name>
</gene>
<feature type="domain" description="HTH tetR-type" evidence="3">
    <location>
        <begin position="11"/>
        <end position="71"/>
    </location>
</feature>
<dbReference type="Pfam" id="PF00440">
    <property type="entry name" value="TetR_N"/>
    <property type="match status" value="1"/>
</dbReference>
<protein>
    <submittedName>
        <fullName evidence="4">TetR/AcrR family transcriptional regulator</fullName>
    </submittedName>
</protein>
<keyword evidence="5" id="KW-1185">Reference proteome</keyword>
<proteinExistence type="predicted"/>
<dbReference type="SUPFAM" id="SSF46689">
    <property type="entry name" value="Homeodomain-like"/>
    <property type="match status" value="1"/>
</dbReference>
<dbReference type="Proteomes" id="UP000675409">
    <property type="component" value="Unassembled WGS sequence"/>
</dbReference>
<dbReference type="SUPFAM" id="SSF48498">
    <property type="entry name" value="Tetracyclin repressor-like, C-terminal domain"/>
    <property type="match status" value="1"/>
</dbReference>
<dbReference type="PANTHER" id="PTHR30055:SF235">
    <property type="entry name" value="TRANSCRIPTIONAL REGULATORY PROTEIN"/>
    <property type="match status" value="1"/>
</dbReference>
<dbReference type="Gene3D" id="1.10.10.60">
    <property type="entry name" value="Homeodomain-like"/>
    <property type="match status" value="1"/>
</dbReference>
<dbReference type="PROSITE" id="PS50977">
    <property type="entry name" value="HTH_TETR_2"/>
    <property type="match status" value="1"/>
</dbReference>
<reference evidence="4 5" key="1">
    <citation type="journal article" date="2021" name="Arch. Microbiol.">
        <title>Myceligenerans indicum sp. nov., an actinobacterium isolated from mangrove sediment of Sundarbans, India.</title>
        <authorList>
            <person name="Asha K."/>
            <person name="Bhadury P."/>
        </authorList>
    </citation>
    <scope>NUCLEOTIDE SEQUENCE [LARGE SCALE GENOMIC DNA]</scope>
    <source>
        <strain evidence="4 5">I2</strain>
    </source>
</reference>
<evidence type="ECO:0000259" key="3">
    <source>
        <dbReference type="PROSITE" id="PS50977"/>
    </source>
</evidence>
<name>A0ABS1LFQ3_9MICO</name>
<dbReference type="PANTHER" id="PTHR30055">
    <property type="entry name" value="HTH-TYPE TRANSCRIPTIONAL REGULATOR RUTR"/>
    <property type="match status" value="1"/>
</dbReference>
<dbReference type="RefSeq" id="WP_201844848.1">
    <property type="nucleotide sequence ID" value="NZ_JABBYC010000001.1"/>
</dbReference>
<keyword evidence="1 2" id="KW-0238">DNA-binding</keyword>
<dbReference type="PRINTS" id="PR00455">
    <property type="entry name" value="HTHTETR"/>
</dbReference>
<sequence>MESATRGRSSEATKAAILAAARRAFSEEGYDRATIRSIAAEARIDPSMVMRYFGTKEALYATAIDVSLSLPDPAGVPRGRIGEVVMRGMCRYWEEEPIGLARLRRALADPASAAAVRASIADEASAIARHFCEDEDEAHLRGAMAGTQVLGISLSRYILRVPEIVALSCDELVALYAPTLQRYFCEPLPGVTGAVPERSS</sequence>
<comment type="caution">
    <text evidence="4">The sequence shown here is derived from an EMBL/GenBank/DDBJ whole genome shotgun (WGS) entry which is preliminary data.</text>
</comment>
<dbReference type="InterPro" id="IPR036271">
    <property type="entry name" value="Tet_transcr_reg_TetR-rel_C_sf"/>
</dbReference>
<feature type="DNA-binding region" description="H-T-H motif" evidence="2">
    <location>
        <begin position="34"/>
        <end position="53"/>
    </location>
</feature>
<dbReference type="InterPro" id="IPR041678">
    <property type="entry name" value="TetR_C_16"/>
</dbReference>
<evidence type="ECO:0000313" key="4">
    <source>
        <dbReference type="EMBL" id="MBL0885066.1"/>
    </source>
</evidence>
<evidence type="ECO:0000256" key="2">
    <source>
        <dbReference type="PROSITE-ProRule" id="PRU00335"/>
    </source>
</evidence>
<dbReference type="Gene3D" id="1.10.357.10">
    <property type="entry name" value="Tetracycline Repressor, domain 2"/>
    <property type="match status" value="1"/>
</dbReference>
<evidence type="ECO:0000256" key="1">
    <source>
        <dbReference type="ARBA" id="ARBA00023125"/>
    </source>
</evidence>
<dbReference type="Pfam" id="PF17920">
    <property type="entry name" value="TetR_C_16"/>
    <property type="match status" value="1"/>
</dbReference>
<accession>A0ABS1LFQ3</accession>
<dbReference type="InterPro" id="IPR050109">
    <property type="entry name" value="HTH-type_TetR-like_transc_reg"/>
</dbReference>
<dbReference type="InterPro" id="IPR001647">
    <property type="entry name" value="HTH_TetR"/>
</dbReference>
<organism evidence="4 5">
    <name type="scientific">Myceligenerans indicum</name>
    <dbReference type="NCBI Taxonomy" id="2593663"/>
    <lineage>
        <taxon>Bacteria</taxon>
        <taxon>Bacillati</taxon>
        <taxon>Actinomycetota</taxon>
        <taxon>Actinomycetes</taxon>
        <taxon>Micrococcales</taxon>
        <taxon>Promicromonosporaceae</taxon>
        <taxon>Myceligenerans</taxon>
    </lineage>
</organism>
<dbReference type="EMBL" id="JABBYC010000001">
    <property type="protein sequence ID" value="MBL0885066.1"/>
    <property type="molecule type" value="Genomic_DNA"/>
</dbReference>